<dbReference type="PANTHER" id="PTHR30329">
    <property type="entry name" value="STATOR ELEMENT OF FLAGELLAR MOTOR COMPLEX"/>
    <property type="match status" value="1"/>
</dbReference>
<dbReference type="SUPFAM" id="SSF103088">
    <property type="entry name" value="OmpA-like"/>
    <property type="match status" value="1"/>
</dbReference>
<dbReference type="PANTHER" id="PTHR30329:SF21">
    <property type="entry name" value="LIPOPROTEIN YIAD-RELATED"/>
    <property type="match status" value="1"/>
</dbReference>
<dbReference type="Gene3D" id="3.30.1330.60">
    <property type="entry name" value="OmpA-like domain"/>
    <property type="match status" value="1"/>
</dbReference>
<dbReference type="Pfam" id="PF13488">
    <property type="entry name" value="Gly-zipper_Omp"/>
    <property type="match status" value="1"/>
</dbReference>
<evidence type="ECO:0000256" key="3">
    <source>
        <dbReference type="ARBA" id="ARBA00023237"/>
    </source>
</evidence>
<dbReference type="InterPro" id="IPR039567">
    <property type="entry name" value="Gly-zipper"/>
</dbReference>
<dbReference type="GO" id="GO:0009279">
    <property type="term" value="C:cell outer membrane"/>
    <property type="evidence" value="ECO:0007669"/>
    <property type="project" value="UniProtKB-SubCell"/>
</dbReference>
<dbReference type="PROSITE" id="PS51123">
    <property type="entry name" value="OMPA_2"/>
    <property type="match status" value="1"/>
</dbReference>
<evidence type="ECO:0000313" key="7">
    <source>
        <dbReference type="Proteomes" id="UP000500938"/>
    </source>
</evidence>
<dbReference type="InterPro" id="IPR006664">
    <property type="entry name" value="OMP_bac"/>
</dbReference>
<dbReference type="InterPro" id="IPR006665">
    <property type="entry name" value="OmpA-like"/>
</dbReference>
<accession>A0A6M4IXC9</accession>
<evidence type="ECO:0000259" key="5">
    <source>
        <dbReference type="PROSITE" id="PS51123"/>
    </source>
</evidence>
<evidence type="ECO:0000256" key="4">
    <source>
        <dbReference type="PROSITE-ProRule" id="PRU00473"/>
    </source>
</evidence>
<dbReference type="InterPro" id="IPR050330">
    <property type="entry name" value="Bact_OuterMem_StrucFunc"/>
</dbReference>
<feature type="domain" description="OmpA-like" evidence="5">
    <location>
        <begin position="82"/>
        <end position="195"/>
    </location>
</feature>
<keyword evidence="2 4" id="KW-0472">Membrane</keyword>
<name>A0A6M4IXC9_9BACT</name>
<dbReference type="AlphaFoldDB" id="A0A6M4IXC9"/>
<sequence length="206" mass="21428">MASSTVTGCASLSQKEKGAVIGATAGGVAGGVIGRNNGSTAKGAILGAAVGGAIGAVIGHQMDQQAKKIEQQVAGATVERVGEGIQVTFASGLLFDFDSDKIRGEAATNLRSLAQSLTEYPKSDLLIVGHTDSVGDDNYNQSLSERRARATADYLVSQGISRDRLRTSGRGELEPIANADDQKNRRVEVAIYASDAYKTELKKGNN</sequence>
<organism evidence="6 7">
    <name type="scientific">Gemmatimonas groenlandica</name>
    <dbReference type="NCBI Taxonomy" id="2732249"/>
    <lineage>
        <taxon>Bacteria</taxon>
        <taxon>Pseudomonadati</taxon>
        <taxon>Gemmatimonadota</taxon>
        <taxon>Gemmatimonadia</taxon>
        <taxon>Gemmatimonadales</taxon>
        <taxon>Gemmatimonadaceae</taxon>
        <taxon>Gemmatimonas</taxon>
    </lineage>
</organism>
<dbReference type="Proteomes" id="UP000500938">
    <property type="component" value="Chromosome"/>
</dbReference>
<keyword evidence="7" id="KW-1185">Reference proteome</keyword>
<dbReference type="CDD" id="cd07185">
    <property type="entry name" value="OmpA_C-like"/>
    <property type="match status" value="1"/>
</dbReference>
<gene>
    <name evidence="6" type="ORF">HKW67_15600</name>
</gene>
<evidence type="ECO:0000313" key="6">
    <source>
        <dbReference type="EMBL" id="QJR38256.1"/>
    </source>
</evidence>
<dbReference type="PRINTS" id="PR01021">
    <property type="entry name" value="OMPADOMAIN"/>
</dbReference>
<comment type="subcellular location">
    <subcellularLocation>
        <location evidence="1">Cell outer membrane</location>
    </subcellularLocation>
</comment>
<dbReference type="InterPro" id="IPR036737">
    <property type="entry name" value="OmpA-like_sf"/>
</dbReference>
<dbReference type="PRINTS" id="PR01023">
    <property type="entry name" value="NAFLGMOTY"/>
</dbReference>
<dbReference type="Pfam" id="PF00691">
    <property type="entry name" value="OmpA"/>
    <property type="match status" value="1"/>
</dbReference>
<protein>
    <submittedName>
        <fullName evidence="6">OmpA family protein</fullName>
    </submittedName>
</protein>
<keyword evidence="3" id="KW-0998">Cell outer membrane</keyword>
<reference evidence="6 7" key="1">
    <citation type="submission" date="2020-05" db="EMBL/GenBank/DDBJ databases">
        <title>Complete genome sequence of Gemmatimonas greenlandica TET16.</title>
        <authorList>
            <person name="Zeng Y."/>
        </authorList>
    </citation>
    <scope>NUCLEOTIDE SEQUENCE [LARGE SCALE GENOMIC DNA]</scope>
    <source>
        <strain evidence="6 7">TET16</strain>
    </source>
</reference>
<dbReference type="KEGG" id="ggr:HKW67_15600"/>
<proteinExistence type="predicted"/>
<evidence type="ECO:0000256" key="2">
    <source>
        <dbReference type="ARBA" id="ARBA00023136"/>
    </source>
</evidence>
<evidence type="ECO:0000256" key="1">
    <source>
        <dbReference type="ARBA" id="ARBA00004442"/>
    </source>
</evidence>
<dbReference type="EMBL" id="CP053085">
    <property type="protein sequence ID" value="QJR38256.1"/>
    <property type="molecule type" value="Genomic_DNA"/>
</dbReference>